<feature type="region of interest" description="Disordered" evidence="1">
    <location>
        <begin position="1"/>
        <end position="178"/>
    </location>
</feature>
<evidence type="ECO:0000313" key="2">
    <source>
        <dbReference type="EMBL" id="KAF1946615.1"/>
    </source>
</evidence>
<organism evidence="2 3">
    <name type="scientific">Clathrospora elynae</name>
    <dbReference type="NCBI Taxonomy" id="706981"/>
    <lineage>
        <taxon>Eukaryota</taxon>
        <taxon>Fungi</taxon>
        <taxon>Dikarya</taxon>
        <taxon>Ascomycota</taxon>
        <taxon>Pezizomycotina</taxon>
        <taxon>Dothideomycetes</taxon>
        <taxon>Pleosporomycetidae</taxon>
        <taxon>Pleosporales</taxon>
        <taxon>Diademaceae</taxon>
        <taxon>Clathrospora</taxon>
    </lineage>
</organism>
<sequence>MATHSSDLLVVDGNERRSSLHRSRSGGYVDHLEEKTKWDRRDREREMKRYHDSRYGTSSPSTSAQRPPTSDRLAVPVFGTTTRRNLSSSDIGELQRTSERSYNVQEVRPSSKPAHGYDLSNDSVLPSQLPVRFERKPQHQKRPSIQVQIHQDHPPSSSPATATSPTPKRSPSASPRSPTAQLQLMYQYVLLQKKLNQIEKTCLPYLKVEAANPQDLTFEKIAEQTKGFAFDLQVWAHVANVEGLARIDARKRGVVEAAARNLERLIGRVAELGEICLRAKPKDLKVEETPVVDDEGLFDDEEDSIEEDTGDTTETLGFIIHTSLHSIELQIQNLKLLSRSLQEATPNAKDEVIAVARLVEESVKYFGSQEALDRYSIDGRFSGRKGLEEARAR</sequence>
<proteinExistence type="predicted"/>
<dbReference type="AlphaFoldDB" id="A0A6A5T0W2"/>
<evidence type="ECO:0000313" key="3">
    <source>
        <dbReference type="Proteomes" id="UP000800038"/>
    </source>
</evidence>
<feature type="compositionally biased region" description="Basic and acidic residues" evidence="1">
    <location>
        <begin position="30"/>
        <end position="54"/>
    </location>
</feature>
<feature type="compositionally biased region" description="Low complexity" evidence="1">
    <location>
        <begin position="154"/>
        <end position="178"/>
    </location>
</feature>
<accession>A0A6A5T0W2</accession>
<dbReference type="EMBL" id="ML976002">
    <property type="protein sequence ID" value="KAF1946615.1"/>
    <property type="molecule type" value="Genomic_DNA"/>
</dbReference>
<feature type="compositionally biased region" description="Polar residues" evidence="1">
    <location>
        <begin position="55"/>
        <end position="68"/>
    </location>
</feature>
<dbReference type="OrthoDB" id="3731753at2759"/>
<name>A0A6A5T0W2_9PLEO</name>
<gene>
    <name evidence="2" type="ORF">EJ02DRAFT_335884</name>
</gene>
<feature type="compositionally biased region" description="Polar residues" evidence="1">
    <location>
        <begin position="79"/>
        <end position="90"/>
    </location>
</feature>
<protein>
    <submittedName>
        <fullName evidence="2">Uncharacterized protein</fullName>
    </submittedName>
</protein>
<reference evidence="2" key="1">
    <citation type="journal article" date="2020" name="Stud. Mycol.">
        <title>101 Dothideomycetes genomes: a test case for predicting lifestyles and emergence of pathogens.</title>
        <authorList>
            <person name="Haridas S."/>
            <person name="Albert R."/>
            <person name="Binder M."/>
            <person name="Bloem J."/>
            <person name="Labutti K."/>
            <person name="Salamov A."/>
            <person name="Andreopoulos B."/>
            <person name="Baker S."/>
            <person name="Barry K."/>
            <person name="Bills G."/>
            <person name="Bluhm B."/>
            <person name="Cannon C."/>
            <person name="Castanera R."/>
            <person name="Culley D."/>
            <person name="Daum C."/>
            <person name="Ezra D."/>
            <person name="Gonzalez J."/>
            <person name="Henrissat B."/>
            <person name="Kuo A."/>
            <person name="Liang C."/>
            <person name="Lipzen A."/>
            <person name="Lutzoni F."/>
            <person name="Magnuson J."/>
            <person name="Mondo S."/>
            <person name="Nolan M."/>
            <person name="Ohm R."/>
            <person name="Pangilinan J."/>
            <person name="Park H.-J."/>
            <person name="Ramirez L."/>
            <person name="Alfaro M."/>
            <person name="Sun H."/>
            <person name="Tritt A."/>
            <person name="Yoshinaga Y."/>
            <person name="Zwiers L.-H."/>
            <person name="Turgeon B."/>
            <person name="Goodwin S."/>
            <person name="Spatafora J."/>
            <person name="Crous P."/>
            <person name="Grigoriev I."/>
        </authorList>
    </citation>
    <scope>NUCLEOTIDE SEQUENCE</scope>
    <source>
        <strain evidence="2">CBS 161.51</strain>
    </source>
</reference>
<evidence type="ECO:0000256" key="1">
    <source>
        <dbReference type="SAM" id="MobiDB-lite"/>
    </source>
</evidence>
<keyword evidence="3" id="KW-1185">Reference proteome</keyword>
<dbReference type="Proteomes" id="UP000800038">
    <property type="component" value="Unassembled WGS sequence"/>
</dbReference>